<dbReference type="Proteomes" id="UP000285908">
    <property type="component" value="Unassembled WGS sequence"/>
</dbReference>
<dbReference type="OrthoDB" id="7911392at2"/>
<organism evidence="3 4">
    <name type="scientific">Mesobaculum littorinae</name>
    <dbReference type="NCBI Taxonomy" id="2486419"/>
    <lineage>
        <taxon>Bacteria</taxon>
        <taxon>Pseudomonadati</taxon>
        <taxon>Pseudomonadota</taxon>
        <taxon>Alphaproteobacteria</taxon>
        <taxon>Rhodobacterales</taxon>
        <taxon>Roseobacteraceae</taxon>
        <taxon>Mesobaculum</taxon>
    </lineage>
</organism>
<keyword evidence="2" id="KW-0732">Signal</keyword>
<protein>
    <submittedName>
        <fullName evidence="3">Uncharacterized protein</fullName>
    </submittedName>
</protein>
<evidence type="ECO:0000256" key="2">
    <source>
        <dbReference type="SAM" id="SignalP"/>
    </source>
</evidence>
<comment type="caution">
    <text evidence="3">The sequence shown here is derived from an EMBL/GenBank/DDBJ whole genome shotgun (WGS) entry which is preliminary data.</text>
</comment>
<dbReference type="AlphaFoldDB" id="A0A438AF45"/>
<accession>A0A438AF45</accession>
<gene>
    <name evidence="3" type="ORF">EKE94_14955</name>
</gene>
<feature type="compositionally biased region" description="Low complexity" evidence="1">
    <location>
        <begin position="576"/>
        <end position="605"/>
    </location>
</feature>
<evidence type="ECO:0000256" key="1">
    <source>
        <dbReference type="SAM" id="MobiDB-lite"/>
    </source>
</evidence>
<evidence type="ECO:0000313" key="3">
    <source>
        <dbReference type="EMBL" id="RVV97308.1"/>
    </source>
</evidence>
<reference evidence="3 4" key="1">
    <citation type="submission" date="2018-11" db="EMBL/GenBank/DDBJ databases">
        <title>Mesobaculum littorinae gen. nov., sp. nov., isolated from Littorina scabra that represents a novel genus of the order Rhodobacteraceae.</title>
        <authorList>
            <person name="Li F."/>
        </authorList>
    </citation>
    <scope>NUCLEOTIDE SEQUENCE [LARGE SCALE GENOMIC DNA]</scope>
    <source>
        <strain evidence="3 4">M0103</strain>
    </source>
</reference>
<sequence length="767" mass="82175">MTYQHLGLGLILAASGAMASAETMTFSPADGTERTYRMVTSVRPGDPDDPDAYGDMQQVTTLSRMRALPGDDGDADGTGGDLTLRMRPLWLKALNGGDTFTTSDGIRGSLRQAMEAGFDATIDPATGRIEDVSASGDAEVPAGVFQGLKQQFAASFVPAPIELEEGWRTTLPLFAGTPAVSVTVTELTEDRVFLRYEGGDELARLAGVAVMDRDEGWTERAVFTTEIRTSPEDDAFRLRETTAIAPADYPGRVHADGSTRPPEWRDLSRVMSPILPLPTEDEVFPRDTGKLMDQSDGRILRVEHADLSGANIGRITIETPRLFGDDGALDVPLLTEVPFSHPGWEQDAPWVTDARLDVPVMNDIRRDFARATDVRAQVSWYPVAPFLMTLTPDGDGHGEVTRDGATARMIPTADGVELMLSGKPGDTFGWRLPEGVAAQGKIYAGDRGPDWLTPTESLARRLASPDQSAIRVVLRMDEVPDSVTVRVNRHATAPAATRRMRFLTERGRRLDPGTVPATRKLFRTAPPRPLSEVAPEGLDSAALYFRLEARQAAACTAHLDGIAPQGATDAPPMDETPPAEGQATAGAGAGAEAAPAGPRAAGTATDGAQSLVFAETPPEPGDPDGVRLLRLRSQDGTRTHFYELGTRQVTLSCDATIAWTAADVQPKADRPWLVDPAALDLSPDMTIGTLRQQVRFLDGAGDALALAAPDGRHLSLRDTVGRATFPDGTLHVAGRPAEILRAVSRPGPVTRSYTVTFPDLPVPQEAP</sequence>
<feature type="chain" id="PRO_5019570690" evidence="2">
    <location>
        <begin position="20"/>
        <end position="767"/>
    </location>
</feature>
<proteinExistence type="predicted"/>
<dbReference type="RefSeq" id="WP_127907433.1">
    <property type="nucleotide sequence ID" value="NZ_RQXX01000005.1"/>
</dbReference>
<keyword evidence="4" id="KW-1185">Reference proteome</keyword>
<name>A0A438AF45_9RHOB</name>
<feature type="signal peptide" evidence="2">
    <location>
        <begin position="1"/>
        <end position="19"/>
    </location>
</feature>
<dbReference type="EMBL" id="RQXX01000005">
    <property type="protein sequence ID" value="RVV97308.1"/>
    <property type="molecule type" value="Genomic_DNA"/>
</dbReference>
<feature type="region of interest" description="Disordered" evidence="1">
    <location>
        <begin position="563"/>
        <end position="605"/>
    </location>
</feature>
<evidence type="ECO:0000313" key="4">
    <source>
        <dbReference type="Proteomes" id="UP000285908"/>
    </source>
</evidence>